<feature type="region of interest" description="Disordered" evidence="1">
    <location>
        <begin position="626"/>
        <end position="749"/>
    </location>
</feature>
<evidence type="ECO:0000313" key="3">
    <source>
        <dbReference type="EMBL" id="PSS27984.1"/>
    </source>
</evidence>
<evidence type="ECO:0000256" key="1">
    <source>
        <dbReference type="SAM" id="MobiDB-lite"/>
    </source>
</evidence>
<dbReference type="AlphaFoldDB" id="A0A2T3BF27"/>
<feature type="region of interest" description="Disordered" evidence="1">
    <location>
        <begin position="573"/>
        <end position="604"/>
    </location>
</feature>
<gene>
    <name evidence="3" type="ORF">M430DRAFT_24363</name>
</gene>
<name>A0A2T3BF27_AMORE</name>
<dbReference type="EMBL" id="KZ679006">
    <property type="protein sequence ID" value="PSS27984.1"/>
    <property type="molecule type" value="Genomic_DNA"/>
</dbReference>
<dbReference type="Proteomes" id="UP000241818">
    <property type="component" value="Unassembled WGS sequence"/>
</dbReference>
<feature type="compositionally biased region" description="Polar residues" evidence="1">
    <location>
        <begin position="585"/>
        <end position="602"/>
    </location>
</feature>
<keyword evidence="2" id="KW-0812">Transmembrane</keyword>
<dbReference type="RefSeq" id="XP_024725509.1">
    <property type="nucleotide sequence ID" value="XM_024865052.1"/>
</dbReference>
<evidence type="ECO:0000313" key="4">
    <source>
        <dbReference type="Proteomes" id="UP000241818"/>
    </source>
</evidence>
<protein>
    <recommendedName>
        <fullName evidence="5">Pre-mRNA splicing factor CLF1</fullName>
    </recommendedName>
</protein>
<dbReference type="OrthoDB" id="5352000at2759"/>
<sequence>MDLPSPQHPLDDACSVLYNNTLFSYSSEGYLQSLDLQKGAKWGELPMGVPVKGGVCVKTTPQNNTDASALWIVGGSAANSNYTGLQRFTFADGQWETINSDPLITKNRLYHNAVYLNASDSILVYAGTQDGTMQPSTQTFTIQASEPYTVLAFRSMAPPAISPLLMPWTDSQALMVYGSEAMVFDPASSWFSSGANLSEPLQNTSTIKSVLIHGDDASKTLYTFDMEVSPNVVNRTALVDGNGNPIMNSRPIVSRALTGSPEWEERSNRVERDLTLGDWPAYNGTLVPTSTRTSSSLAEGENGLVVISGGNPQDVLCMFQARENRWVNATAVLVSESSTHHGLNTATTSSASTASKVASPSQSAAGAAPHHFPTKILVAVLVSIIGAAFILLLAVLILRVRRRRKQFSEAGHLRRASGIPSDEKDSLEFADRGLPQMISGRQFLGHAPQTSQGSYSSMSILMGRVAGHKRGNDKGDGSEASSQFNSKYKAEISKPILQERSFGGLPLPAGDMKATPSVVVEDQSTPDRDLPPPRPRYSRGGRGGSRRTSSGWDRYWSGSVSTMNILGFGSKRTTYNEGSDRDSGSLYSEQRHPSQLTQTSATVPPLRIPGQPELNLNRVVTGSPTMAHTSRKFPLRSAMSGQIERSDSVISHSSYGDDDQRDAYSSGVPESVHEQTSWTPVDGPRWDERVPSNTHTEGAHATPLPRSTVGDFPGDFPMDTPFPVPPSTRPPAPTSSDMSWLNLGGNSKD</sequence>
<dbReference type="STRING" id="857342.A0A2T3BF27"/>
<dbReference type="GeneID" id="36573133"/>
<keyword evidence="2" id="KW-0472">Membrane</keyword>
<organism evidence="3 4">
    <name type="scientific">Amorphotheca resinae ATCC 22711</name>
    <dbReference type="NCBI Taxonomy" id="857342"/>
    <lineage>
        <taxon>Eukaryota</taxon>
        <taxon>Fungi</taxon>
        <taxon>Dikarya</taxon>
        <taxon>Ascomycota</taxon>
        <taxon>Pezizomycotina</taxon>
        <taxon>Leotiomycetes</taxon>
        <taxon>Helotiales</taxon>
        <taxon>Amorphothecaceae</taxon>
        <taxon>Amorphotheca</taxon>
    </lineage>
</organism>
<evidence type="ECO:0000256" key="2">
    <source>
        <dbReference type="SAM" id="Phobius"/>
    </source>
</evidence>
<accession>A0A2T3BF27</accession>
<keyword evidence="2" id="KW-1133">Transmembrane helix</keyword>
<dbReference type="InterPro" id="IPR015915">
    <property type="entry name" value="Kelch-typ_b-propeller"/>
</dbReference>
<feature type="compositionally biased region" description="Pro residues" evidence="1">
    <location>
        <begin position="720"/>
        <end position="733"/>
    </location>
</feature>
<dbReference type="Gene3D" id="2.120.10.80">
    <property type="entry name" value="Kelch-type beta propeller"/>
    <property type="match status" value="1"/>
</dbReference>
<reference evidence="3 4" key="1">
    <citation type="journal article" date="2018" name="New Phytol.">
        <title>Comparative genomics and transcriptomics depict ericoid mycorrhizal fungi as versatile saprotrophs and plant mutualists.</title>
        <authorList>
            <person name="Martino E."/>
            <person name="Morin E."/>
            <person name="Grelet G.A."/>
            <person name="Kuo A."/>
            <person name="Kohler A."/>
            <person name="Daghino S."/>
            <person name="Barry K.W."/>
            <person name="Cichocki N."/>
            <person name="Clum A."/>
            <person name="Dockter R.B."/>
            <person name="Hainaut M."/>
            <person name="Kuo R.C."/>
            <person name="LaButti K."/>
            <person name="Lindahl B.D."/>
            <person name="Lindquist E.A."/>
            <person name="Lipzen A."/>
            <person name="Khouja H.R."/>
            <person name="Magnuson J."/>
            <person name="Murat C."/>
            <person name="Ohm R.A."/>
            <person name="Singer S.W."/>
            <person name="Spatafora J.W."/>
            <person name="Wang M."/>
            <person name="Veneault-Fourrey C."/>
            <person name="Henrissat B."/>
            <person name="Grigoriev I.V."/>
            <person name="Martin F.M."/>
            <person name="Perotto S."/>
        </authorList>
    </citation>
    <scope>NUCLEOTIDE SEQUENCE [LARGE SCALE GENOMIC DNA]</scope>
    <source>
        <strain evidence="3 4">ATCC 22711</strain>
    </source>
</reference>
<evidence type="ECO:0008006" key="5">
    <source>
        <dbReference type="Google" id="ProtNLM"/>
    </source>
</evidence>
<dbReference type="SUPFAM" id="SSF117281">
    <property type="entry name" value="Kelch motif"/>
    <property type="match status" value="1"/>
</dbReference>
<keyword evidence="4" id="KW-1185">Reference proteome</keyword>
<dbReference type="InParanoid" id="A0A2T3BF27"/>
<feature type="transmembrane region" description="Helical" evidence="2">
    <location>
        <begin position="376"/>
        <end position="398"/>
    </location>
</feature>
<proteinExistence type="predicted"/>
<feature type="region of interest" description="Disordered" evidence="1">
    <location>
        <begin position="518"/>
        <end position="554"/>
    </location>
</feature>